<feature type="transmembrane region" description="Helical" evidence="6">
    <location>
        <begin position="294"/>
        <end position="315"/>
    </location>
</feature>
<evidence type="ECO:0000256" key="6">
    <source>
        <dbReference type="SAM" id="Phobius"/>
    </source>
</evidence>
<feature type="transmembrane region" description="Helical" evidence="6">
    <location>
        <begin position="95"/>
        <end position="113"/>
    </location>
</feature>
<keyword evidence="4 6" id="KW-1133">Transmembrane helix</keyword>
<comment type="caution">
    <text evidence="8">The sequence shown here is derived from an EMBL/GenBank/DDBJ whole genome shotgun (WGS) entry which is preliminary data.</text>
</comment>
<dbReference type="PANTHER" id="PTHR48022">
    <property type="entry name" value="PLASTIDIC GLUCOSE TRANSPORTER 4"/>
    <property type="match status" value="1"/>
</dbReference>
<gene>
    <name evidence="8" type="ORF">BJX68DRAFT_269411</name>
</gene>
<dbReference type="InterPro" id="IPR005829">
    <property type="entry name" value="Sugar_transporter_CS"/>
</dbReference>
<dbReference type="InterPro" id="IPR005828">
    <property type="entry name" value="MFS_sugar_transport-like"/>
</dbReference>
<keyword evidence="8" id="KW-0813">Transport</keyword>
<keyword evidence="5 6" id="KW-0472">Membrane</keyword>
<feature type="transmembrane region" description="Helical" evidence="6">
    <location>
        <begin position="354"/>
        <end position="376"/>
    </location>
</feature>
<name>A0ABR4JYL8_9EURO</name>
<dbReference type="Gene3D" id="1.20.1250.20">
    <property type="entry name" value="MFS general substrate transporter like domains"/>
    <property type="match status" value="1"/>
</dbReference>
<dbReference type="EMBL" id="JBFXLR010000039">
    <property type="protein sequence ID" value="KAL2844877.1"/>
    <property type="molecule type" value="Genomic_DNA"/>
</dbReference>
<dbReference type="GeneID" id="98161500"/>
<feature type="transmembrane region" description="Helical" evidence="6">
    <location>
        <begin position="396"/>
        <end position="414"/>
    </location>
</feature>
<organism evidence="8 9">
    <name type="scientific">Aspergillus pseudodeflectus</name>
    <dbReference type="NCBI Taxonomy" id="176178"/>
    <lineage>
        <taxon>Eukaryota</taxon>
        <taxon>Fungi</taxon>
        <taxon>Dikarya</taxon>
        <taxon>Ascomycota</taxon>
        <taxon>Pezizomycotina</taxon>
        <taxon>Eurotiomycetes</taxon>
        <taxon>Eurotiomycetidae</taxon>
        <taxon>Eurotiales</taxon>
        <taxon>Aspergillaceae</taxon>
        <taxon>Aspergillus</taxon>
        <taxon>Aspergillus subgen. Nidulantes</taxon>
    </lineage>
</organism>
<dbReference type="PROSITE" id="PS00216">
    <property type="entry name" value="SUGAR_TRANSPORT_1"/>
    <property type="match status" value="1"/>
</dbReference>
<evidence type="ECO:0000256" key="2">
    <source>
        <dbReference type="ARBA" id="ARBA00010992"/>
    </source>
</evidence>
<feature type="transmembrane region" description="Helical" evidence="6">
    <location>
        <begin position="175"/>
        <end position="194"/>
    </location>
</feature>
<proteinExistence type="inferred from homology"/>
<feature type="transmembrane region" description="Helical" evidence="6">
    <location>
        <begin position="322"/>
        <end position="342"/>
    </location>
</feature>
<dbReference type="PROSITE" id="PS50850">
    <property type="entry name" value="MFS"/>
    <property type="match status" value="1"/>
</dbReference>
<dbReference type="PANTHER" id="PTHR48022:SF77">
    <property type="entry name" value="MAJOR FACILITATOR SUPERFAMILY (MFS) PROFILE DOMAIN-CONTAINING PROTEIN"/>
    <property type="match status" value="1"/>
</dbReference>
<feature type="domain" description="Major facilitator superfamily (MFS) profile" evidence="7">
    <location>
        <begin position="18"/>
        <end position="447"/>
    </location>
</feature>
<keyword evidence="3 6" id="KW-0812">Transmembrane</keyword>
<keyword evidence="8" id="KW-0762">Sugar transport</keyword>
<protein>
    <submittedName>
        <fullName evidence="8">Sugar transporter</fullName>
    </submittedName>
</protein>
<evidence type="ECO:0000259" key="7">
    <source>
        <dbReference type="PROSITE" id="PS50850"/>
    </source>
</evidence>
<feature type="transmembrane region" description="Helical" evidence="6">
    <location>
        <begin position="426"/>
        <end position="443"/>
    </location>
</feature>
<dbReference type="InterPro" id="IPR036259">
    <property type="entry name" value="MFS_trans_sf"/>
</dbReference>
<dbReference type="InterPro" id="IPR050360">
    <property type="entry name" value="MFS_Sugar_Transporters"/>
</dbReference>
<keyword evidence="9" id="KW-1185">Reference proteome</keyword>
<feature type="transmembrane region" description="Helical" evidence="6">
    <location>
        <begin position="125"/>
        <end position="142"/>
    </location>
</feature>
<feature type="transmembrane region" description="Helical" evidence="6">
    <location>
        <begin position="12"/>
        <end position="31"/>
    </location>
</feature>
<evidence type="ECO:0000256" key="5">
    <source>
        <dbReference type="ARBA" id="ARBA00023136"/>
    </source>
</evidence>
<dbReference type="SUPFAM" id="SSF103473">
    <property type="entry name" value="MFS general substrate transporter"/>
    <property type="match status" value="1"/>
</dbReference>
<dbReference type="Proteomes" id="UP001610444">
    <property type="component" value="Unassembled WGS sequence"/>
</dbReference>
<comment type="subcellular location">
    <subcellularLocation>
        <location evidence="1">Membrane</location>
        <topology evidence="1">Multi-pass membrane protein</topology>
    </subcellularLocation>
</comment>
<sequence>MLSNNRILKHFNRHLALAFAVISVSTFNYGFDNAAYNNTQAMEAFQAQFGDWDTATGKYKISPSWLSLFNSLNYIGFGAGVIIGSLVSARWGRRWCMFGMSAWALVPAIMAVMVTTKQQIMATRILSYIYIGMELAVVPLSVRNNAQRCSWMGSLIVSCVCRGTSTLSGNKSFRVPYGLFFVIPTIVMVLIFFIPESPRWLLTKNRTAEARANLGKLLQGKKTEAEIDEEFAALGYALEQELEQGRYIEIFQGNNLKRTAVVVGINFFQQATGQAFASTYGAIFIRDIGTVNPFTMTIVVSIINLCAASTGLYLVDRLGRRPLLFTSAGWMFSAIVTMGALGTVPNPTFSIKSGIIAMLMLFSSGYAFAFAPLNYVITTEIPALRLRDASQRTASIVNVVTNFAVSFSIPYLLYDEYAGLQSRVGFVFAGILALAIGFVYFCVPECRGKSLEQIDRLFNEGASLRKFGKYTPDDLVGDSEDTAEKGVELAAVTHREQA</sequence>
<dbReference type="Pfam" id="PF00083">
    <property type="entry name" value="Sugar_tr"/>
    <property type="match status" value="1"/>
</dbReference>
<accession>A0ABR4JYL8</accession>
<dbReference type="RefSeq" id="XP_070896343.1">
    <property type="nucleotide sequence ID" value="XM_071046336.1"/>
</dbReference>
<evidence type="ECO:0000256" key="4">
    <source>
        <dbReference type="ARBA" id="ARBA00022989"/>
    </source>
</evidence>
<dbReference type="InterPro" id="IPR020846">
    <property type="entry name" value="MFS_dom"/>
</dbReference>
<evidence type="ECO:0000256" key="3">
    <source>
        <dbReference type="ARBA" id="ARBA00022692"/>
    </source>
</evidence>
<evidence type="ECO:0000256" key="1">
    <source>
        <dbReference type="ARBA" id="ARBA00004141"/>
    </source>
</evidence>
<comment type="similarity">
    <text evidence="2">Belongs to the major facilitator superfamily. Sugar transporter (TC 2.A.1.1) family.</text>
</comment>
<evidence type="ECO:0000313" key="9">
    <source>
        <dbReference type="Proteomes" id="UP001610444"/>
    </source>
</evidence>
<feature type="transmembrane region" description="Helical" evidence="6">
    <location>
        <begin position="68"/>
        <end position="88"/>
    </location>
</feature>
<reference evidence="8 9" key="1">
    <citation type="submission" date="2024-07" db="EMBL/GenBank/DDBJ databases">
        <title>Section-level genome sequencing and comparative genomics of Aspergillus sections Usti and Cavernicolus.</title>
        <authorList>
            <consortium name="Lawrence Berkeley National Laboratory"/>
            <person name="Nybo J.L."/>
            <person name="Vesth T.C."/>
            <person name="Theobald S."/>
            <person name="Frisvad J.C."/>
            <person name="Larsen T.O."/>
            <person name="Kjaerboelling I."/>
            <person name="Rothschild-Mancinelli K."/>
            <person name="Lyhne E.K."/>
            <person name="Kogle M.E."/>
            <person name="Barry K."/>
            <person name="Clum A."/>
            <person name="Na H."/>
            <person name="Ledsgaard L."/>
            <person name="Lin J."/>
            <person name="Lipzen A."/>
            <person name="Kuo A."/>
            <person name="Riley R."/>
            <person name="Mondo S."/>
            <person name="LaButti K."/>
            <person name="Haridas S."/>
            <person name="Pangalinan J."/>
            <person name="Salamov A.A."/>
            <person name="Simmons B.A."/>
            <person name="Magnuson J.K."/>
            <person name="Chen J."/>
            <person name="Drula E."/>
            <person name="Henrissat B."/>
            <person name="Wiebenga A."/>
            <person name="Lubbers R.J."/>
            <person name="Gomes A.C."/>
            <person name="Macurrencykelacurrency M.R."/>
            <person name="Stajich J."/>
            <person name="Grigoriev I.V."/>
            <person name="Mortensen U.H."/>
            <person name="De vries R.P."/>
            <person name="Baker S.E."/>
            <person name="Andersen M.R."/>
        </authorList>
    </citation>
    <scope>NUCLEOTIDE SEQUENCE [LARGE SCALE GENOMIC DNA]</scope>
    <source>
        <strain evidence="8 9">CBS 756.74</strain>
    </source>
</reference>
<evidence type="ECO:0000313" key="8">
    <source>
        <dbReference type="EMBL" id="KAL2844877.1"/>
    </source>
</evidence>